<keyword evidence="2" id="KW-1185">Reference proteome</keyword>
<dbReference type="InterPro" id="IPR040256">
    <property type="entry name" value="At4g02000-like"/>
</dbReference>
<dbReference type="AlphaFoldDB" id="A0A9P1A0J9"/>
<name>A0A9P1A0J9_CUSEU</name>
<reference evidence="1" key="1">
    <citation type="submission" date="2022-07" db="EMBL/GenBank/DDBJ databases">
        <authorList>
            <person name="Macas J."/>
            <person name="Novak P."/>
            <person name="Neumann P."/>
        </authorList>
    </citation>
    <scope>NUCLEOTIDE SEQUENCE</scope>
</reference>
<gene>
    <name evidence="1" type="ORF">CEURO_LOCUS21581</name>
</gene>
<evidence type="ECO:0008006" key="3">
    <source>
        <dbReference type="Google" id="ProtNLM"/>
    </source>
</evidence>
<dbReference type="PANTHER" id="PTHR31286">
    <property type="entry name" value="GLYCINE-RICH CELL WALL STRUCTURAL PROTEIN 1.8-LIKE"/>
    <property type="match status" value="1"/>
</dbReference>
<dbReference type="PANTHER" id="PTHR31286:SF168">
    <property type="entry name" value="DUF4283 DOMAIN-CONTAINING PROTEIN"/>
    <property type="match status" value="1"/>
</dbReference>
<proteinExistence type="predicted"/>
<organism evidence="1 2">
    <name type="scientific">Cuscuta europaea</name>
    <name type="common">European dodder</name>
    <dbReference type="NCBI Taxonomy" id="41803"/>
    <lineage>
        <taxon>Eukaryota</taxon>
        <taxon>Viridiplantae</taxon>
        <taxon>Streptophyta</taxon>
        <taxon>Embryophyta</taxon>
        <taxon>Tracheophyta</taxon>
        <taxon>Spermatophyta</taxon>
        <taxon>Magnoliopsida</taxon>
        <taxon>eudicotyledons</taxon>
        <taxon>Gunneridae</taxon>
        <taxon>Pentapetalae</taxon>
        <taxon>asterids</taxon>
        <taxon>lamiids</taxon>
        <taxon>Solanales</taxon>
        <taxon>Convolvulaceae</taxon>
        <taxon>Cuscuteae</taxon>
        <taxon>Cuscuta</taxon>
        <taxon>Cuscuta subgen. Cuscuta</taxon>
    </lineage>
</organism>
<dbReference type="EMBL" id="CAMAPE010000074">
    <property type="protein sequence ID" value="CAH9117546.1"/>
    <property type="molecule type" value="Genomic_DNA"/>
</dbReference>
<evidence type="ECO:0000313" key="2">
    <source>
        <dbReference type="Proteomes" id="UP001152484"/>
    </source>
</evidence>
<comment type="caution">
    <text evidence="1">The sequence shown here is derived from an EMBL/GenBank/DDBJ whole genome shotgun (WGS) entry which is preliminary data.</text>
</comment>
<sequence>MLKVLSEDFSFDDEEFLKVPIWVKFPNLPMKLWNVEAMSEVASMVGVLLNTDKITKDRANHHFARLLIEVDASKPPPLSFPIRLPSRKVIEQSVLYETFPNFCFHCKEYGHNPFICKKLADKYKGVTKNREDLVEETPGEAASLETPLEQKAKKEVQSLVPEGSDIERQVEEAIEDSLDQSTDPNYAHVIAEAKEHVILEIPPEDHPMTRSKSKTLQADRDYYIYLIHSNYDSPHKLVTGLQRYKSSHPEAKNYPPYLQRAIQFHNKYNSSLATSVEVPANFMC</sequence>
<accession>A0A9P1A0J9</accession>
<dbReference type="OrthoDB" id="1302923at2759"/>
<evidence type="ECO:0000313" key="1">
    <source>
        <dbReference type="EMBL" id="CAH9117546.1"/>
    </source>
</evidence>
<protein>
    <recommendedName>
        <fullName evidence="3">DUF4283 domain-containing protein</fullName>
    </recommendedName>
</protein>
<dbReference type="Proteomes" id="UP001152484">
    <property type="component" value="Unassembled WGS sequence"/>
</dbReference>